<dbReference type="Pfam" id="PF01400">
    <property type="entry name" value="Astacin"/>
    <property type="match status" value="1"/>
</dbReference>
<protein>
    <recommendedName>
        <fullName evidence="2">Metalloendopeptidase</fullName>
        <ecNumber evidence="2">3.4.24.-</ecNumber>
    </recommendedName>
</protein>
<dbReference type="EMBL" id="JAHHUM010002636">
    <property type="protein sequence ID" value="KAK5601978.1"/>
    <property type="molecule type" value="Genomic_DNA"/>
</dbReference>
<dbReference type="PANTHER" id="PTHR10127">
    <property type="entry name" value="DISCOIDIN, CUB, EGF, LAMININ , AND ZINC METALLOPROTEASE DOMAIN CONTAINING"/>
    <property type="match status" value="1"/>
</dbReference>
<dbReference type="GO" id="GO:0006508">
    <property type="term" value="P:proteolysis"/>
    <property type="evidence" value="ECO:0007669"/>
    <property type="project" value="UniProtKB-KW"/>
</dbReference>
<keyword evidence="1 2" id="KW-0378">Hydrolase</keyword>
<feature type="binding site" evidence="1">
    <location>
        <position position="137"/>
    </location>
    <ligand>
        <name>Zn(2+)</name>
        <dbReference type="ChEBI" id="CHEBI:29105"/>
        <note>catalytic</note>
    </ligand>
</feature>
<dbReference type="Gene3D" id="3.40.390.10">
    <property type="entry name" value="Collagenase (Catalytic Domain)"/>
    <property type="match status" value="1"/>
</dbReference>
<keyword evidence="1 2" id="KW-0645">Protease</keyword>
<reference evidence="4 5" key="1">
    <citation type="submission" date="2021-06" db="EMBL/GenBank/DDBJ databases">
        <authorList>
            <person name="Palmer J.M."/>
        </authorList>
    </citation>
    <scope>NUCLEOTIDE SEQUENCE [LARGE SCALE GENOMIC DNA]</scope>
    <source>
        <strain evidence="4 5">MEX-2019</strain>
        <tissue evidence="4">Muscle</tissue>
    </source>
</reference>
<keyword evidence="2" id="KW-0732">Signal</keyword>
<evidence type="ECO:0000256" key="1">
    <source>
        <dbReference type="PROSITE-ProRule" id="PRU01211"/>
    </source>
</evidence>
<feature type="signal peptide" evidence="2">
    <location>
        <begin position="1"/>
        <end position="20"/>
    </location>
</feature>
<keyword evidence="5" id="KW-1185">Reference proteome</keyword>
<dbReference type="GO" id="GO:0004222">
    <property type="term" value="F:metalloendopeptidase activity"/>
    <property type="evidence" value="ECO:0007669"/>
    <property type="project" value="UniProtKB-UniRule"/>
</dbReference>
<comment type="caution">
    <text evidence="4">The sequence shown here is derived from an EMBL/GenBank/DDBJ whole genome shotgun (WGS) entry which is preliminary data.</text>
</comment>
<dbReference type="InterPro" id="IPR034035">
    <property type="entry name" value="Astacin-like_dom"/>
</dbReference>
<dbReference type="SMART" id="SM00235">
    <property type="entry name" value="ZnMc"/>
    <property type="match status" value="1"/>
</dbReference>
<dbReference type="EC" id="3.4.24.-" evidence="2"/>
<evidence type="ECO:0000256" key="2">
    <source>
        <dbReference type="RuleBase" id="RU361183"/>
    </source>
</evidence>
<dbReference type="Proteomes" id="UP001311232">
    <property type="component" value="Unassembled WGS sequence"/>
</dbReference>
<sequence length="235" mass="26292">MIRFLYLVLLGFCSTAPAASNHTPSRNMSAEAMEVRNMTLEEGDILLAEDRNAVNVVWSDAIVPYEISPEVGFRVSDILAAFRMVSAHTCIRFVEHTDEFNYLVFKQGEGCASFVGVSGGSQPVFLSQACSPGNLAHELIHALGLYHEHTRNDRDNYITVNWSNIIPSKKDNFKVKRGNTLNLPYDLESIMHYGESYFSVDGSPTIVTNQNGKAIGQRDHLSQLDIKKLKTLYRC</sequence>
<comment type="caution">
    <text evidence="1">Lacks conserved residue(s) required for the propagation of feature annotation.</text>
</comment>
<dbReference type="PANTHER" id="PTHR10127:SF870">
    <property type="entry name" value="METALLOENDOPEPTIDASE"/>
    <property type="match status" value="1"/>
</dbReference>
<evidence type="ECO:0000313" key="4">
    <source>
        <dbReference type="EMBL" id="KAK5601978.1"/>
    </source>
</evidence>
<dbReference type="InterPro" id="IPR006026">
    <property type="entry name" value="Peptidase_Metallo"/>
</dbReference>
<dbReference type="PROSITE" id="PS51864">
    <property type="entry name" value="ASTACIN"/>
    <property type="match status" value="1"/>
</dbReference>
<dbReference type="PRINTS" id="PR00480">
    <property type="entry name" value="ASTACIN"/>
</dbReference>
<dbReference type="CDD" id="cd04280">
    <property type="entry name" value="ZnMc_astacin_like"/>
    <property type="match status" value="1"/>
</dbReference>
<dbReference type="GO" id="GO:0008270">
    <property type="term" value="F:zinc ion binding"/>
    <property type="evidence" value="ECO:0007669"/>
    <property type="project" value="UniProtKB-UniRule"/>
</dbReference>
<feature type="domain" description="Peptidase M12A" evidence="3">
    <location>
        <begin position="52"/>
        <end position="235"/>
    </location>
</feature>
<proteinExistence type="predicted"/>
<keyword evidence="1 2" id="KW-0862">Zinc</keyword>
<feature type="chain" id="PRO_5043098303" description="Metalloendopeptidase" evidence="2">
    <location>
        <begin position="21"/>
        <end position="235"/>
    </location>
</feature>
<keyword evidence="1 2" id="KW-0479">Metal-binding</keyword>
<accession>A0AAV9QXW7</accession>
<name>A0AAV9QXW7_9TELE</name>
<dbReference type="InterPro" id="IPR024079">
    <property type="entry name" value="MetalloPept_cat_dom_sf"/>
</dbReference>
<feature type="binding site" evidence="1">
    <location>
        <position position="147"/>
    </location>
    <ligand>
        <name>Zn(2+)</name>
        <dbReference type="ChEBI" id="CHEBI:29105"/>
        <note>catalytic</note>
    </ligand>
</feature>
<evidence type="ECO:0000313" key="5">
    <source>
        <dbReference type="Proteomes" id="UP001311232"/>
    </source>
</evidence>
<organism evidence="4 5">
    <name type="scientific">Crenichthys baileyi</name>
    <name type="common">White River springfish</name>
    <dbReference type="NCBI Taxonomy" id="28760"/>
    <lineage>
        <taxon>Eukaryota</taxon>
        <taxon>Metazoa</taxon>
        <taxon>Chordata</taxon>
        <taxon>Craniata</taxon>
        <taxon>Vertebrata</taxon>
        <taxon>Euteleostomi</taxon>
        <taxon>Actinopterygii</taxon>
        <taxon>Neopterygii</taxon>
        <taxon>Teleostei</taxon>
        <taxon>Neoteleostei</taxon>
        <taxon>Acanthomorphata</taxon>
        <taxon>Ovalentaria</taxon>
        <taxon>Atherinomorphae</taxon>
        <taxon>Cyprinodontiformes</taxon>
        <taxon>Goodeidae</taxon>
        <taxon>Crenichthys</taxon>
    </lineage>
</organism>
<dbReference type="InterPro" id="IPR001506">
    <property type="entry name" value="Peptidase_M12A"/>
</dbReference>
<evidence type="ECO:0000259" key="3">
    <source>
        <dbReference type="PROSITE" id="PS51864"/>
    </source>
</evidence>
<feature type="active site" evidence="1">
    <location>
        <position position="138"/>
    </location>
</feature>
<keyword evidence="1 2" id="KW-0482">Metalloprotease</keyword>
<comment type="cofactor">
    <cofactor evidence="1 2">
        <name>Zn(2+)</name>
        <dbReference type="ChEBI" id="CHEBI:29105"/>
    </cofactor>
    <text evidence="1 2">Binds 1 zinc ion per subunit.</text>
</comment>
<feature type="binding site" evidence="1">
    <location>
        <position position="141"/>
    </location>
    <ligand>
        <name>Zn(2+)</name>
        <dbReference type="ChEBI" id="CHEBI:29105"/>
        <note>catalytic</note>
    </ligand>
</feature>
<dbReference type="AlphaFoldDB" id="A0AAV9QXW7"/>
<dbReference type="SUPFAM" id="SSF55486">
    <property type="entry name" value="Metalloproteases ('zincins'), catalytic domain"/>
    <property type="match status" value="1"/>
</dbReference>
<gene>
    <name evidence="4" type="ORF">CRENBAI_018165</name>
</gene>